<dbReference type="EMBL" id="HBHT01028621">
    <property type="protein sequence ID" value="CAD9979938.1"/>
    <property type="molecule type" value="Transcribed_RNA"/>
</dbReference>
<protein>
    <submittedName>
        <fullName evidence="2">Uncharacterized protein</fullName>
    </submittedName>
</protein>
<dbReference type="AlphaFoldDB" id="A0A6U3DFG1"/>
<accession>A0A6U3DFG1</accession>
<evidence type="ECO:0000313" key="1">
    <source>
        <dbReference type="EMBL" id="CAD9979935.1"/>
    </source>
</evidence>
<dbReference type="EMBL" id="HBHT01028620">
    <property type="protein sequence ID" value="CAD9979935.1"/>
    <property type="molecule type" value="Transcribed_RNA"/>
</dbReference>
<name>A0A6U3DFG1_9STRA</name>
<sequence>MPIANGPNPHLSSGTKKLDIVKNGSLIDLSGMKKIPFQDGSWEMAWKEGAHNGMVVCAFDLPETVSRNDNSLPPCRMYVEFPIWTKEGLMEDQAYKLVLDERRQANEDEKNQALLQYRQESNPFLKLKHYHAALQAVERNSLTPNYNHVPMGTNDIVELNQGISLAKQGTVFMKPKTNGPFSEYKHLGKATVTLIDDAPSSDEE</sequence>
<evidence type="ECO:0000313" key="2">
    <source>
        <dbReference type="EMBL" id="CAD9979938.1"/>
    </source>
</evidence>
<gene>
    <name evidence="1" type="ORF">APAL1065_LOCUS19223</name>
    <name evidence="2" type="ORF">APAL1065_LOCUS19224</name>
</gene>
<proteinExistence type="predicted"/>
<organism evidence="2">
    <name type="scientific">Entomoneis paludosa</name>
    <dbReference type="NCBI Taxonomy" id="265537"/>
    <lineage>
        <taxon>Eukaryota</taxon>
        <taxon>Sar</taxon>
        <taxon>Stramenopiles</taxon>
        <taxon>Ochrophyta</taxon>
        <taxon>Bacillariophyta</taxon>
        <taxon>Bacillariophyceae</taxon>
        <taxon>Bacillariophycidae</taxon>
        <taxon>Entomoneidaceae</taxon>
        <taxon>Entomoneis</taxon>
    </lineage>
</organism>
<reference evidence="2" key="1">
    <citation type="submission" date="2021-01" db="EMBL/GenBank/DDBJ databases">
        <authorList>
            <person name="Corre E."/>
            <person name="Pelletier E."/>
            <person name="Niang G."/>
            <person name="Scheremetjew M."/>
            <person name="Finn R."/>
            <person name="Kale V."/>
            <person name="Holt S."/>
            <person name="Cochrane G."/>
            <person name="Meng A."/>
            <person name="Brown T."/>
            <person name="Cohen L."/>
        </authorList>
    </citation>
    <scope>NUCLEOTIDE SEQUENCE</scope>
    <source>
        <strain evidence="2">CCMP125</strain>
    </source>
</reference>